<dbReference type="PROSITE" id="PS51257">
    <property type="entry name" value="PROKAR_LIPOPROTEIN"/>
    <property type="match status" value="1"/>
</dbReference>
<gene>
    <name evidence="2" type="ORF">S03H2_01262</name>
</gene>
<proteinExistence type="predicted"/>
<evidence type="ECO:0000259" key="1">
    <source>
        <dbReference type="Pfam" id="PF15919"/>
    </source>
</evidence>
<sequence length="81" mass="9297">MGKKTYDFKVILEPDETGGFVVICPSLSGCYSQGETIEEALENIKEAILLCLEDMESVGEKIPIFQFFYNFPNFFILFKRN</sequence>
<dbReference type="Pfam" id="PF15919">
    <property type="entry name" value="HicB_lk_antitox"/>
    <property type="match status" value="1"/>
</dbReference>
<name>X1DI15_9ZZZZ</name>
<dbReference type="EMBL" id="BARU01000357">
    <property type="protein sequence ID" value="GAH19847.1"/>
    <property type="molecule type" value="Genomic_DNA"/>
</dbReference>
<dbReference type="PANTHER" id="PTHR34504">
    <property type="entry name" value="ANTITOXIN HICB"/>
    <property type="match status" value="1"/>
</dbReference>
<dbReference type="InterPro" id="IPR035069">
    <property type="entry name" value="TTHA1013/TTHA0281-like"/>
</dbReference>
<feature type="domain" description="HicB-like antitoxin of toxin-antitoxin system" evidence="1">
    <location>
        <begin position="8"/>
        <end position="63"/>
    </location>
</feature>
<dbReference type="AlphaFoldDB" id="X1DI15"/>
<dbReference type="PANTHER" id="PTHR34504:SF2">
    <property type="entry name" value="UPF0150 PROTEIN SSL0259"/>
    <property type="match status" value="1"/>
</dbReference>
<comment type="caution">
    <text evidence="2">The sequence shown here is derived from an EMBL/GenBank/DDBJ whole genome shotgun (WGS) entry which is preliminary data.</text>
</comment>
<dbReference type="Gene3D" id="3.30.160.250">
    <property type="match status" value="1"/>
</dbReference>
<protein>
    <recommendedName>
        <fullName evidence="1">HicB-like antitoxin of toxin-antitoxin system domain-containing protein</fullName>
    </recommendedName>
</protein>
<organism evidence="2">
    <name type="scientific">marine sediment metagenome</name>
    <dbReference type="NCBI Taxonomy" id="412755"/>
    <lineage>
        <taxon>unclassified sequences</taxon>
        <taxon>metagenomes</taxon>
        <taxon>ecological metagenomes</taxon>
    </lineage>
</organism>
<evidence type="ECO:0000313" key="2">
    <source>
        <dbReference type="EMBL" id="GAH19847.1"/>
    </source>
</evidence>
<dbReference type="SUPFAM" id="SSF143100">
    <property type="entry name" value="TTHA1013/TTHA0281-like"/>
    <property type="match status" value="1"/>
</dbReference>
<dbReference type="InterPro" id="IPR051404">
    <property type="entry name" value="TA_system_antitoxin"/>
</dbReference>
<dbReference type="InterPro" id="IPR031807">
    <property type="entry name" value="HicB-like"/>
</dbReference>
<reference evidence="2" key="1">
    <citation type="journal article" date="2014" name="Front. Microbiol.">
        <title>High frequency of phylogenetically diverse reductive dehalogenase-homologous genes in deep subseafloor sedimentary metagenomes.</title>
        <authorList>
            <person name="Kawai M."/>
            <person name="Futagami T."/>
            <person name="Toyoda A."/>
            <person name="Takaki Y."/>
            <person name="Nishi S."/>
            <person name="Hori S."/>
            <person name="Arai W."/>
            <person name="Tsubouchi T."/>
            <person name="Morono Y."/>
            <person name="Uchiyama I."/>
            <person name="Ito T."/>
            <person name="Fujiyama A."/>
            <person name="Inagaki F."/>
            <person name="Takami H."/>
        </authorList>
    </citation>
    <scope>NUCLEOTIDE SEQUENCE</scope>
    <source>
        <strain evidence="2">Expedition CK06-06</strain>
    </source>
</reference>
<accession>X1DI15</accession>